<evidence type="ECO:0000313" key="5">
    <source>
        <dbReference type="EnsemblMetazoa" id="GAUT005997-PA"/>
    </source>
</evidence>
<protein>
    <recommendedName>
        <fullName evidence="7">Heat shock 70 kDa protein 14</fullName>
    </recommendedName>
</protein>
<dbReference type="FunFam" id="3.90.640.10:FF:000021">
    <property type="entry name" value="Heat shock protein 14"/>
    <property type="match status" value="1"/>
</dbReference>
<dbReference type="Proteomes" id="UP000078200">
    <property type="component" value="Unassembled WGS sequence"/>
</dbReference>
<dbReference type="Pfam" id="PF00012">
    <property type="entry name" value="HSP70"/>
    <property type="match status" value="1"/>
</dbReference>
<dbReference type="PANTHER" id="PTHR45639:SF32">
    <property type="entry name" value="HEAT SHOCK PROTEIN PDR13"/>
    <property type="match status" value="1"/>
</dbReference>
<dbReference type="GO" id="GO:0140662">
    <property type="term" value="F:ATP-dependent protein folding chaperone"/>
    <property type="evidence" value="ECO:0007669"/>
    <property type="project" value="InterPro"/>
</dbReference>
<dbReference type="STRING" id="7395.A0A1A9UII2"/>
<proteinExistence type="inferred from homology"/>
<sequence>MWPRFGIKVGNSTFCIAHVKPSDTWPNVIANKQGDRVSQACLLWDGGNEIECGLTAQQKMATRPKQAVANCFQFLKSSEELTDDFLNIACKTIPCNYDKVKHTFKLNANTPSNTDEDIETVKEMSPFEVLVKLFECELELAKQYCSDASEKPVIVLSVPSYSSTRTRSLVAEAAGKAGFQVAQAIEEPTAAILAYGIGEESCNDDTRYILTIKCGGLFSHFALYEVKRGLYTKLDCFGPFAIGGEQITEELVKFICEDFQRKYKLDPNESRRSLAKIRTAATNCKHILTTLPSTQLYIDSLMDGIDFNAQMSRARFESLIQPVISNFMQTLGDAVQKMQQNFPQAKKIDAVVLLGATTQVPKLLSAISARFPDAEIHNSLAADEIVAVGCARQTLFLQNPDNQILEAFEECLCVAEEVVIWHGNSKDEMNSQKLLNPGDILPKTVILNIKLKESCSDSDVFQLRAGSQIKEVNIEKAASSIPEEEFVCLEAEIPKLDGWTVEFDLSPQESLNPEVRSPKSIQGAVHADECSFGKKNTGQSEFEKNKSPNGEIE</sequence>
<dbReference type="Gene3D" id="3.30.30.30">
    <property type="match status" value="1"/>
</dbReference>
<dbReference type="Gene3D" id="3.30.420.40">
    <property type="match status" value="2"/>
</dbReference>
<evidence type="ECO:0000256" key="4">
    <source>
        <dbReference type="SAM" id="MobiDB-lite"/>
    </source>
</evidence>
<dbReference type="InterPro" id="IPR043129">
    <property type="entry name" value="ATPase_NBD"/>
</dbReference>
<name>A0A1A9UII2_GLOAU</name>
<keyword evidence="3" id="KW-0067">ATP-binding</keyword>
<accession>A0A1A9UII2</accession>
<evidence type="ECO:0000313" key="6">
    <source>
        <dbReference type="Proteomes" id="UP000078200"/>
    </source>
</evidence>
<dbReference type="VEuPathDB" id="VectorBase:GAUT005997"/>
<dbReference type="InterPro" id="IPR013126">
    <property type="entry name" value="Hsp_70_fam"/>
</dbReference>
<evidence type="ECO:0000256" key="1">
    <source>
        <dbReference type="ARBA" id="ARBA00007381"/>
    </source>
</evidence>
<feature type="region of interest" description="Disordered" evidence="4">
    <location>
        <begin position="509"/>
        <end position="553"/>
    </location>
</feature>
<evidence type="ECO:0000256" key="3">
    <source>
        <dbReference type="ARBA" id="ARBA00022840"/>
    </source>
</evidence>
<dbReference type="SUPFAM" id="SSF53067">
    <property type="entry name" value="Actin-like ATPase domain"/>
    <property type="match status" value="2"/>
</dbReference>
<keyword evidence="2" id="KW-0547">Nucleotide-binding</keyword>
<dbReference type="GO" id="GO:0005524">
    <property type="term" value="F:ATP binding"/>
    <property type="evidence" value="ECO:0007669"/>
    <property type="project" value="UniProtKB-KW"/>
</dbReference>
<dbReference type="AlphaFoldDB" id="A0A1A9UII2"/>
<dbReference type="Gene3D" id="3.90.640.10">
    <property type="entry name" value="Actin, Chain A, domain 4"/>
    <property type="match status" value="1"/>
</dbReference>
<dbReference type="EnsemblMetazoa" id="GAUT005997-RA">
    <property type="protein sequence ID" value="GAUT005997-PA"/>
    <property type="gene ID" value="GAUT005997"/>
</dbReference>
<comment type="similarity">
    <text evidence="1">Belongs to the heat shock protein 70 family.</text>
</comment>
<dbReference type="GO" id="GO:0005634">
    <property type="term" value="C:nucleus"/>
    <property type="evidence" value="ECO:0007669"/>
    <property type="project" value="TreeGrafter"/>
</dbReference>
<dbReference type="PRINTS" id="PR00301">
    <property type="entry name" value="HEATSHOCK70"/>
</dbReference>
<reference evidence="5" key="1">
    <citation type="submission" date="2020-05" db="UniProtKB">
        <authorList>
            <consortium name="EnsemblMetazoa"/>
        </authorList>
    </citation>
    <scope>IDENTIFICATION</scope>
    <source>
        <strain evidence="5">TTRI</strain>
    </source>
</reference>
<evidence type="ECO:0000256" key="2">
    <source>
        <dbReference type="ARBA" id="ARBA00022741"/>
    </source>
</evidence>
<dbReference type="GO" id="GO:0005829">
    <property type="term" value="C:cytosol"/>
    <property type="evidence" value="ECO:0007669"/>
    <property type="project" value="TreeGrafter"/>
</dbReference>
<organism evidence="5 6">
    <name type="scientific">Glossina austeni</name>
    <name type="common">Savannah tsetse fly</name>
    <dbReference type="NCBI Taxonomy" id="7395"/>
    <lineage>
        <taxon>Eukaryota</taxon>
        <taxon>Metazoa</taxon>
        <taxon>Ecdysozoa</taxon>
        <taxon>Arthropoda</taxon>
        <taxon>Hexapoda</taxon>
        <taxon>Insecta</taxon>
        <taxon>Pterygota</taxon>
        <taxon>Neoptera</taxon>
        <taxon>Endopterygota</taxon>
        <taxon>Diptera</taxon>
        <taxon>Brachycera</taxon>
        <taxon>Muscomorpha</taxon>
        <taxon>Hippoboscoidea</taxon>
        <taxon>Glossinidae</taxon>
        <taxon>Glossina</taxon>
    </lineage>
</organism>
<evidence type="ECO:0008006" key="7">
    <source>
        <dbReference type="Google" id="ProtNLM"/>
    </source>
</evidence>
<keyword evidence="6" id="KW-1185">Reference proteome</keyword>
<dbReference type="PANTHER" id="PTHR45639">
    <property type="entry name" value="HSC70CB, ISOFORM G-RELATED"/>
    <property type="match status" value="1"/>
</dbReference>